<keyword evidence="8" id="KW-0560">Oxidoreductase</keyword>
<dbReference type="RefSeq" id="WP_068397401.1">
    <property type="nucleotide sequence ID" value="NZ_CP014504.1"/>
</dbReference>
<proteinExistence type="inferred from homology"/>
<keyword evidence="6" id="KW-0028">Amino-acid biosynthesis</keyword>
<evidence type="ECO:0000256" key="4">
    <source>
        <dbReference type="ARBA" id="ARBA00013213"/>
    </source>
</evidence>
<evidence type="ECO:0000256" key="6">
    <source>
        <dbReference type="ARBA" id="ARBA00022605"/>
    </source>
</evidence>
<dbReference type="Gene3D" id="3.30.360.10">
    <property type="entry name" value="Dihydrodipicolinate Reductase, domain 2"/>
    <property type="match status" value="1"/>
</dbReference>
<sequence>MKRTKIGIFGLGVVGKGVYDLLKGMPEFEVGAIVVKDKFKPRNIDEKIITYDKHDILDDLDTDIVIELIDDAEEAYDIVTTSLKKGKAVISANKKMISAHLRELITLQKDTQTQFLYEGAVCGSIPIIKNLEDYYANDNVLSLTGIVNGSTNYLLTKAFEEKVPFSEIVHRAKELGYLESDPSLDINGYDARSKLKILIAHAFGKIVELDSILMIGIQNISDADIDFAKDQNLKIKLIAKSYSHEGNHINLVVPMFISDQSDFNPINDVFNGVVLNSQLSDKHIYIGRGAGSLPTAVSIIQDLFLIKQQYSYAYKKLEKTTDFSINYPSYKIYISYSTTNHLLSEVEQHFSNVIRKGVLNNNSYIIGEMKHEELCHVQHKYEGAGISAILFDTIQPNNQ</sequence>
<dbReference type="EC" id="1.1.1.3" evidence="4"/>
<dbReference type="GO" id="GO:0009088">
    <property type="term" value="P:threonine biosynthetic process"/>
    <property type="evidence" value="ECO:0007669"/>
    <property type="project" value="UniProtKB-UniPathway"/>
</dbReference>
<dbReference type="GO" id="GO:0009086">
    <property type="term" value="P:methionine biosynthetic process"/>
    <property type="evidence" value="ECO:0007669"/>
    <property type="project" value="UniProtKB-KW"/>
</dbReference>
<keyword evidence="9" id="KW-0486">Methionine biosynthesis</keyword>
<dbReference type="InterPro" id="IPR036291">
    <property type="entry name" value="NAD(P)-bd_dom_sf"/>
</dbReference>
<accession>A0A127V9I4</accession>
<dbReference type="AlphaFoldDB" id="A0A127V9I4"/>
<name>A0A127V9I4_9SPHI</name>
<evidence type="ECO:0000259" key="10">
    <source>
        <dbReference type="Pfam" id="PF00742"/>
    </source>
</evidence>
<gene>
    <name evidence="12" type="ORF">AY601_1033</name>
</gene>
<comment type="pathway">
    <text evidence="2">Amino-acid biosynthesis; L-methionine biosynthesis via de novo pathway; L-homoserine from L-aspartate: step 3/3.</text>
</comment>
<dbReference type="Proteomes" id="UP000071561">
    <property type="component" value="Chromosome"/>
</dbReference>
<dbReference type="InterPro" id="IPR005106">
    <property type="entry name" value="Asp/hSer_DH_NAD-bd"/>
</dbReference>
<reference evidence="12 13" key="1">
    <citation type="submission" date="2016-03" db="EMBL/GenBank/DDBJ databases">
        <title>Complete genome sequence of Pedobacter cryoconitis PAMC 27485.</title>
        <authorList>
            <person name="Lee J."/>
            <person name="Kim O.-S."/>
        </authorList>
    </citation>
    <scope>NUCLEOTIDE SEQUENCE [LARGE SCALE GENOMIC DNA]</scope>
    <source>
        <strain evidence="12 13">PAMC 27485</strain>
    </source>
</reference>
<dbReference type="KEGG" id="pcm:AY601_1033"/>
<dbReference type="SUPFAM" id="SSF51735">
    <property type="entry name" value="NAD(P)-binding Rossmann-fold domains"/>
    <property type="match status" value="1"/>
</dbReference>
<dbReference type="Pfam" id="PF00742">
    <property type="entry name" value="Homoserine_dh"/>
    <property type="match status" value="1"/>
</dbReference>
<dbReference type="FunFam" id="3.30.360.10:FF:000005">
    <property type="entry name" value="Homoserine dehydrogenase"/>
    <property type="match status" value="1"/>
</dbReference>
<evidence type="ECO:0000313" key="13">
    <source>
        <dbReference type="Proteomes" id="UP000071561"/>
    </source>
</evidence>
<evidence type="ECO:0000256" key="8">
    <source>
        <dbReference type="ARBA" id="ARBA00023002"/>
    </source>
</evidence>
<dbReference type="OrthoDB" id="9808167at2"/>
<dbReference type="PATRIC" id="fig|188932.3.peg.1065"/>
<dbReference type="EMBL" id="CP014504">
    <property type="protein sequence ID" value="AMP97964.1"/>
    <property type="molecule type" value="Genomic_DNA"/>
</dbReference>
<evidence type="ECO:0000256" key="7">
    <source>
        <dbReference type="ARBA" id="ARBA00022697"/>
    </source>
</evidence>
<dbReference type="UniPathway" id="UPA00051">
    <property type="reaction ID" value="UER00465"/>
</dbReference>
<organism evidence="12 13">
    <name type="scientific">Pedobacter cryoconitis</name>
    <dbReference type="NCBI Taxonomy" id="188932"/>
    <lineage>
        <taxon>Bacteria</taxon>
        <taxon>Pseudomonadati</taxon>
        <taxon>Bacteroidota</taxon>
        <taxon>Sphingobacteriia</taxon>
        <taxon>Sphingobacteriales</taxon>
        <taxon>Sphingobacteriaceae</taxon>
        <taxon>Pedobacter</taxon>
    </lineage>
</organism>
<dbReference type="Gene3D" id="3.30.70.260">
    <property type="match status" value="1"/>
</dbReference>
<comment type="pathway">
    <text evidence="1">Amino-acid biosynthesis; L-threonine biosynthesis; L-threonine from L-aspartate: step 3/5.</text>
</comment>
<dbReference type="SUPFAM" id="SSF55347">
    <property type="entry name" value="Glyceraldehyde-3-phosphate dehydrogenase-like, C-terminal domain"/>
    <property type="match status" value="1"/>
</dbReference>
<dbReference type="NCBIfam" id="NF004976">
    <property type="entry name" value="PRK06349.1"/>
    <property type="match status" value="1"/>
</dbReference>
<evidence type="ECO:0000256" key="9">
    <source>
        <dbReference type="ARBA" id="ARBA00023167"/>
    </source>
</evidence>
<evidence type="ECO:0000313" key="12">
    <source>
        <dbReference type="EMBL" id="AMP97964.1"/>
    </source>
</evidence>
<evidence type="ECO:0000256" key="5">
    <source>
        <dbReference type="ARBA" id="ARBA00013376"/>
    </source>
</evidence>
<protein>
    <recommendedName>
        <fullName evidence="5">Homoserine dehydrogenase</fullName>
        <ecNumber evidence="4">1.1.1.3</ecNumber>
    </recommendedName>
</protein>
<dbReference type="UniPathway" id="UPA00050">
    <property type="reaction ID" value="UER00063"/>
</dbReference>
<feature type="domain" description="Homoserine dehydrogenase catalytic" evidence="10">
    <location>
        <begin position="126"/>
        <end position="303"/>
    </location>
</feature>
<evidence type="ECO:0000259" key="11">
    <source>
        <dbReference type="Pfam" id="PF03447"/>
    </source>
</evidence>
<dbReference type="PANTHER" id="PTHR43331">
    <property type="entry name" value="HOMOSERINE DEHYDROGENASE"/>
    <property type="match status" value="1"/>
</dbReference>
<evidence type="ECO:0000256" key="2">
    <source>
        <dbReference type="ARBA" id="ARBA00005062"/>
    </source>
</evidence>
<dbReference type="Pfam" id="PF03447">
    <property type="entry name" value="NAD_binding_3"/>
    <property type="match status" value="1"/>
</dbReference>
<keyword evidence="7" id="KW-0791">Threonine biosynthesis</keyword>
<dbReference type="GO" id="GO:0004412">
    <property type="term" value="F:homoserine dehydrogenase activity"/>
    <property type="evidence" value="ECO:0007669"/>
    <property type="project" value="UniProtKB-EC"/>
</dbReference>
<dbReference type="PANTHER" id="PTHR43331:SF1">
    <property type="entry name" value="HOMOSERINE DEHYDROGENASE"/>
    <property type="match status" value="1"/>
</dbReference>
<feature type="domain" description="Aspartate/homoserine dehydrogenase NAD-binding" evidence="11">
    <location>
        <begin position="10"/>
        <end position="118"/>
    </location>
</feature>
<evidence type="ECO:0000256" key="1">
    <source>
        <dbReference type="ARBA" id="ARBA00005056"/>
    </source>
</evidence>
<evidence type="ECO:0000256" key="3">
    <source>
        <dbReference type="ARBA" id="ARBA00006753"/>
    </source>
</evidence>
<dbReference type="Gene3D" id="3.40.50.720">
    <property type="entry name" value="NAD(P)-binding Rossmann-like Domain"/>
    <property type="match status" value="1"/>
</dbReference>
<keyword evidence="13" id="KW-1185">Reference proteome</keyword>
<dbReference type="InterPro" id="IPR001342">
    <property type="entry name" value="HDH_cat"/>
</dbReference>
<comment type="similarity">
    <text evidence="3">Belongs to the homoserine dehydrogenase family.</text>
</comment>
<dbReference type="GO" id="GO:0050661">
    <property type="term" value="F:NADP binding"/>
    <property type="evidence" value="ECO:0007669"/>
    <property type="project" value="InterPro"/>
</dbReference>